<dbReference type="GO" id="GO:0016131">
    <property type="term" value="P:brassinosteroid metabolic process"/>
    <property type="evidence" value="ECO:0007669"/>
    <property type="project" value="TreeGrafter"/>
</dbReference>
<gene>
    <name evidence="13" type="ORF">Lalb_Chr12g0197731</name>
</gene>
<reference evidence="14" key="1">
    <citation type="journal article" date="2020" name="Nat. Commun.">
        <title>Genome sequence of the cluster root forming white lupin.</title>
        <authorList>
            <person name="Hufnagel B."/>
            <person name="Marques A."/>
            <person name="Soriano A."/>
            <person name="Marques L."/>
            <person name="Divol F."/>
            <person name="Doumas P."/>
            <person name="Sallet E."/>
            <person name="Mancinotti D."/>
            <person name="Carrere S."/>
            <person name="Marande W."/>
            <person name="Arribat S."/>
            <person name="Keller J."/>
            <person name="Huneau C."/>
            <person name="Blein T."/>
            <person name="Aime D."/>
            <person name="Laguerre M."/>
            <person name="Taylor J."/>
            <person name="Schubert V."/>
            <person name="Nelson M."/>
            <person name="Geu-Flores F."/>
            <person name="Crespi M."/>
            <person name="Gallardo-Guerrero K."/>
            <person name="Delaux P.-M."/>
            <person name="Salse J."/>
            <person name="Berges H."/>
            <person name="Guyot R."/>
            <person name="Gouzy J."/>
            <person name="Peret B."/>
        </authorList>
    </citation>
    <scope>NUCLEOTIDE SEQUENCE [LARGE SCALE GENOMIC DNA]</scope>
    <source>
        <strain evidence="14">cv. Amiga</strain>
    </source>
</reference>
<feature type="signal peptide" evidence="12">
    <location>
        <begin position="1"/>
        <end position="17"/>
    </location>
</feature>
<dbReference type="AlphaFoldDB" id="A0A6A4PL52"/>
<dbReference type="PANTHER" id="PTHR24282">
    <property type="entry name" value="CYTOCHROME P450 FAMILY MEMBER"/>
    <property type="match status" value="1"/>
</dbReference>
<protein>
    <submittedName>
        <fullName evidence="13">Putative cytochrome P450</fullName>
    </submittedName>
</protein>
<comment type="caution">
    <text evidence="13">The sequence shown here is derived from an EMBL/GenBank/DDBJ whole genome shotgun (WGS) entry which is preliminary data.</text>
</comment>
<evidence type="ECO:0000256" key="2">
    <source>
        <dbReference type="ARBA" id="ARBA00010617"/>
    </source>
</evidence>
<evidence type="ECO:0000256" key="9">
    <source>
        <dbReference type="ARBA" id="ARBA00023033"/>
    </source>
</evidence>
<dbReference type="OrthoDB" id="1470350at2759"/>
<evidence type="ECO:0000256" key="6">
    <source>
        <dbReference type="ARBA" id="ARBA00022989"/>
    </source>
</evidence>
<dbReference type="InterPro" id="IPR001128">
    <property type="entry name" value="Cyt_P450"/>
</dbReference>
<evidence type="ECO:0000256" key="12">
    <source>
        <dbReference type="SAM" id="SignalP"/>
    </source>
</evidence>
<dbReference type="GO" id="GO:0016705">
    <property type="term" value="F:oxidoreductase activity, acting on paired donors, with incorporation or reduction of molecular oxygen"/>
    <property type="evidence" value="ECO:0007669"/>
    <property type="project" value="InterPro"/>
</dbReference>
<dbReference type="InterPro" id="IPR017972">
    <property type="entry name" value="Cyt_P450_CS"/>
</dbReference>
<dbReference type="InterPro" id="IPR036396">
    <property type="entry name" value="Cyt_P450_sf"/>
</dbReference>
<keyword evidence="8 11" id="KW-0408">Iron</keyword>
<evidence type="ECO:0000256" key="7">
    <source>
        <dbReference type="ARBA" id="ARBA00023002"/>
    </source>
</evidence>
<dbReference type="GO" id="GO:0020037">
    <property type="term" value="F:heme binding"/>
    <property type="evidence" value="ECO:0007669"/>
    <property type="project" value="InterPro"/>
</dbReference>
<evidence type="ECO:0000256" key="3">
    <source>
        <dbReference type="ARBA" id="ARBA00022617"/>
    </source>
</evidence>
<dbReference type="Proteomes" id="UP000447434">
    <property type="component" value="Chromosome 12"/>
</dbReference>
<dbReference type="PANTHER" id="PTHR24282:SF224">
    <property type="entry name" value="CYTOCHROME P450 734A1"/>
    <property type="match status" value="1"/>
</dbReference>
<feature type="chain" id="PRO_5025329305" evidence="12">
    <location>
        <begin position="18"/>
        <end position="174"/>
    </location>
</feature>
<keyword evidence="6" id="KW-1133">Transmembrane helix</keyword>
<dbReference type="PROSITE" id="PS00086">
    <property type="entry name" value="CYTOCHROME_P450"/>
    <property type="match status" value="1"/>
</dbReference>
<comment type="similarity">
    <text evidence="2 11">Belongs to the cytochrome P450 family.</text>
</comment>
<evidence type="ECO:0000256" key="11">
    <source>
        <dbReference type="RuleBase" id="RU000461"/>
    </source>
</evidence>
<proteinExistence type="inferred from homology"/>
<keyword evidence="7 11" id="KW-0560">Oxidoreductase</keyword>
<dbReference type="GO" id="GO:0010268">
    <property type="term" value="P:brassinosteroid homeostasis"/>
    <property type="evidence" value="ECO:0007669"/>
    <property type="project" value="TreeGrafter"/>
</dbReference>
<keyword evidence="14" id="KW-1185">Reference proteome</keyword>
<evidence type="ECO:0000256" key="10">
    <source>
        <dbReference type="ARBA" id="ARBA00023136"/>
    </source>
</evidence>
<keyword evidence="4" id="KW-0812">Transmembrane</keyword>
<evidence type="ECO:0000256" key="1">
    <source>
        <dbReference type="ARBA" id="ARBA00004167"/>
    </source>
</evidence>
<keyword evidence="10" id="KW-0472">Membrane</keyword>
<dbReference type="Gene3D" id="1.10.630.10">
    <property type="entry name" value="Cytochrome P450"/>
    <property type="match status" value="1"/>
</dbReference>
<dbReference type="GO" id="GO:0016020">
    <property type="term" value="C:membrane"/>
    <property type="evidence" value="ECO:0007669"/>
    <property type="project" value="UniProtKB-SubCell"/>
</dbReference>
<keyword evidence="3 11" id="KW-0349">Heme</keyword>
<keyword evidence="9 11" id="KW-0503">Monooxygenase</keyword>
<evidence type="ECO:0000313" key="14">
    <source>
        <dbReference type="Proteomes" id="UP000447434"/>
    </source>
</evidence>
<dbReference type="InterPro" id="IPR002397">
    <property type="entry name" value="Cyt_P450_B"/>
</dbReference>
<dbReference type="Pfam" id="PF00067">
    <property type="entry name" value="p450"/>
    <property type="match status" value="1"/>
</dbReference>
<evidence type="ECO:0000256" key="4">
    <source>
        <dbReference type="ARBA" id="ARBA00022692"/>
    </source>
</evidence>
<dbReference type="EMBL" id="WOCE01000012">
    <property type="protein sequence ID" value="KAE9602265.1"/>
    <property type="molecule type" value="Genomic_DNA"/>
</dbReference>
<keyword evidence="12" id="KW-0732">Signal</keyword>
<keyword evidence="5 11" id="KW-0479">Metal-binding</keyword>
<sequence>MLLVFLNVLLLEYNTLSFNLVQLSMIVNESLRLYPPTIATIRRTKTDVDLGNYKIPRGTELLIPILAVHHDQGIWGNDVNEFNPGRFSEGVARATKHPVAFIPFGLGVRTCIGQNLALLQTKLTLAIMLQRFTFRLAPTYQHAPTVLMLLYPQYGAPIIFQRFLKLNDDPDQGS</sequence>
<dbReference type="GO" id="GO:0004497">
    <property type="term" value="F:monooxygenase activity"/>
    <property type="evidence" value="ECO:0007669"/>
    <property type="project" value="UniProtKB-KW"/>
</dbReference>
<dbReference type="PRINTS" id="PR00359">
    <property type="entry name" value="BP450"/>
</dbReference>
<dbReference type="PRINTS" id="PR00385">
    <property type="entry name" value="P450"/>
</dbReference>
<dbReference type="GO" id="GO:0005506">
    <property type="term" value="F:iron ion binding"/>
    <property type="evidence" value="ECO:0007669"/>
    <property type="project" value="InterPro"/>
</dbReference>
<organism evidence="13 14">
    <name type="scientific">Lupinus albus</name>
    <name type="common">White lupine</name>
    <name type="synonym">Lupinus termis</name>
    <dbReference type="NCBI Taxonomy" id="3870"/>
    <lineage>
        <taxon>Eukaryota</taxon>
        <taxon>Viridiplantae</taxon>
        <taxon>Streptophyta</taxon>
        <taxon>Embryophyta</taxon>
        <taxon>Tracheophyta</taxon>
        <taxon>Spermatophyta</taxon>
        <taxon>Magnoliopsida</taxon>
        <taxon>eudicotyledons</taxon>
        <taxon>Gunneridae</taxon>
        <taxon>Pentapetalae</taxon>
        <taxon>rosids</taxon>
        <taxon>fabids</taxon>
        <taxon>Fabales</taxon>
        <taxon>Fabaceae</taxon>
        <taxon>Papilionoideae</taxon>
        <taxon>50 kb inversion clade</taxon>
        <taxon>genistoids sensu lato</taxon>
        <taxon>core genistoids</taxon>
        <taxon>Genisteae</taxon>
        <taxon>Lupinus</taxon>
    </lineage>
</organism>
<dbReference type="InterPro" id="IPR050665">
    <property type="entry name" value="Cytochrome_P450_Monooxygen"/>
</dbReference>
<comment type="subcellular location">
    <subcellularLocation>
        <location evidence="1">Membrane</location>
        <topology evidence="1">Single-pass membrane protein</topology>
    </subcellularLocation>
</comment>
<evidence type="ECO:0000256" key="5">
    <source>
        <dbReference type="ARBA" id="ARBA00022723"/>
    </source>
</evidence>
<accession>A0A6A4PL52</accession>
<evidence type="ECO:0000313" key="13">
    <source>
        <dbReference type="EMBL" id="KAE9602265.1"/>
    </source>
</evidence>
<evidence type="ECO:0000256" key="8">
    <source>
        <dbReference type="ARBA" id="ARBA00023004"/>
    </source>
</evidence>
<dbReference type="SUPFAM" id="SSF48264">
    <property type="entry name" value="Cytochrome P450"/>
    <property type="match status" value="1"/>
</dbReference>
<name>A0A6A4PL52_LUPAL</name>